<proteinExistence type="predicted"/>
<feature type="compositionally biased region" description="Basic residues" evidence="1">
    <location>
        <begin position="74"/>
        <end position="83"/>
    </location>
</feature>
<feature type="compositionally biased region" description="Acidic residues" evidence="1">
    <location>
        <begin position="191"/>
        <end position="211"/>
    </location>
</feature>
<organism evidence="3 4">
    <name type="scientific">Volvox africanus</name>
    <dbReference type="NCBI Taxonomy" id="51714"/>
    <lineage>
        <taxon>Eukaryota</taxon>
        <taxon>Viridiplantae</taxon>
        <taxon>Chlorophyta</taxon>
        <taxon>core chlorophytes</taxon>
        <taxon>Chlorophyceae</taxon>
        <taxon>CS clade</taxon>
        <taxon>Chlamydomonadales</taxon>
        <taxon>Volvocaceae</taxon>
        <taxon>Volvox</taxon>
    </lineage>
</organism>
<feature type="region of interest" description="Disordered" evidence="1">
    <location>
        <begin position="179"/>
        <end position="211"/>
    </location>
</feature>
<keyword evidence="2" id="KW-0472">Membrane</keyword>
<protein>
    <submittedName>
        <fullName evidence="3">Uncharacterized protein</fullName>
    </submittedName>
</protein>
<keyword evidence="4" id="KW-1185">Reference proteome</keyword>
<name>A0ABQ5SD99_9CHLO</name>
<evidence type="ECO:0000256" key="1">
    <source>
        <dbReference type="SAM" id="MobiDB-lite"/>
    </source>
</evidence>
<feature type="transmembrane region" description="Helical" evidence="2">
    <location>
        <begin position="24"/>
        <end position="46"/>
    </location>
</feature>
<keyword evidence="2" id="KW-1133">Transmembrane helix</keyword>
<comment type="caution">
    <text evidence="3">The sequence shown here is derived from an EMBL/GenBank/DDBJ whole genome shotgun (WGS) entry which is preliminary data.</text>
</comment>
<keyword evidence="2" id="KW-0812">Transmembrane</keyword>
<evidence type="ECO:0000256" key="2">
    <source>
        <dbReference type="SAM" id="Phobius"/>
    </source>
</evidence>
<evidence type="ECO:0000313" key="4">
    <source>
        <dbReference type="Proteomes" id="UP001165090"/>
    </source>
</evidence>
<accession>A0ABQ5SD99</accession>
<gene>
    <name evidence="3" type="ORF">VaNZ11_011647</name>
</gene>
<feature type="region of interest" description="Disordered" evidence="1">
    <location>
        <begin position="57"/>
        <end position="85"/>
    </location>
</feature>
<evidence type="ECO:0000313" key="3">
    <source>
        <dbReference type="EMBL" id="GLI67453.1"/>
    </source>
</evidence>
<dbReference type="Proteomes" id="UP001165090">
    <property type="component" value="Unassembled WGS sequence"/>
</dbReference>
<reference evidence="3 4" key="1">
    <citation type="journal article" date="2023" name="IScience">
        <title>Expanded male sex-determining region conserved during the evolution of homothallism in the green alga Volvox.</title>
        <authorList>
            <person name="Yamamoto K."/>
            <person name="Matsuzaki R."/>
            <person name="Mahakham W."/>
            <person name="Heman W."/>
            <person name="Sekimoto H."/>
            <person name="Kawachi M."/>
            <person name="Minakuchi Y."/>
            <person name="Toyoda A."/>
            <person name="Nozaki H."/>
        </authorList>
    </citation>
    <scope>NUCLEOTIDE SEQUENCE [LARGE SCALE GENOMIC DNA]</scope>
    <source>
        <strain evidence="3 4">NIES-4468</strain>
    </source>
</reference>
<dbReference type="EMBL" id="BSDZ01000078">
    <property type="protein sequence ID" value="GLI67453.1"/>
    <property type="molecule type" value="Genomic_DNA"/>
</dbReference>
<sequence length="211" mass="22526">MSSYAGSSTSAIKSWEAKQPKPSLLSIAQGLVQQYALPVAVVAFLVRRYLANRKKAEAKPDANASIGKSASARATRKPRREYKVKREQDGPLLVGADDEDVEVQPHDNVMEAYDEKEVEKVGAAAAGPGGSNTAMLQMLQQMGYRIIMPKDGSGQVFLVPPGGAGPGGQAIEEDHMRCPTAGSAIGSPPWGDEDGYDEDEGYEEGEEEEDA</sequence>